<dbReference type="Pfam" id="PF13581">
    <property type="entry name" value="HATPase_c_2"/>
    <property type="match status" value="2"/>
</dbReference>
<dbReference type="Gene3D" id="3.30.565.10">
    <property type="entry name" value="Histidine kinase-like ATPase, C-terminal domain"/>
    <property type="match status" value="2"/>
</dbReference>
<keyword evidence="11" id="KW-1185">Reference proteome</keyword>
<feature type="domain" description="Histidine kinase/HSP90-like ATPase" evidence="8">
    <location>
        <begin position="279"/>
        <end position="378"/>
    </location>
</feature>
<organism evidence="10 11">
    <name type="scientific">Tropicimonas omnivorans</name>
    <dbReference type="NCBI Taxonomy" id="3075590"/>
    <lineage>
        <taxon>Bacteria</taxon>
        <taxon>Pseudomonadati</taxon>
        <taxon>Pseudomonadota</taxon>
        <taxon>Alphaproteobacteria</taxon>
        <taxon>Rhodobacterales</taxon>
        <taxon>Roseobacteraceae</taxon>
        <taxon>Tropicimonas</taxon>
    </lineage>
</organism>
<dbReference type="EC" id="2.7.13.3" evidence="2"/>
<dbReference type="Pfam" id="PF07568">
    <property type="entry name" value="HisKA_2"/>
    <property type="match status" value="1"/>
</dbReference>
<reference evidence="10 11" key="1">
    <citation type="submission" date="2023-09" db="EMBL/GenBank/DDBJ databases">
        <authorList>
            <person name="Rey-Velasco X."/>
        </authorList>
    </citation>
    <scope>NUCLEOTIDE SEQUENCE [LARGE SCALE GENOMIC DNA]</scope>
    <source>
        <strain evidence="10 11">F158</strain>
    </source>
</reference>
<evidence type="ECO:0000259" key="9">
    <source>
        <dbReference type="SMART" id="SM00911"/>
    </source>
</evidence>
<gene>
    <name evidence="10" type="ORF">RM543_16900</name>
</gene>
<dbReference type="InterPro" id="IPR036890">
    <property type="entry name" value="HATPase_C_sf"/>
</dbReference>
<evidence type="ECO:0000313" key="11">
    <source>
        <dbReference type="Proteomes" id="UP001265259"/>
    </source>
</evidence>
<evidence type="ECO:0000313" key="10">
    <source>
        <dbReference type="EMBL" id="MDT0684363.1"/>
    </source>
</evidence>
<dbReference type="PANTHER" id="PTHR41523:SF8">
    <property type="entry name" value="ETHYLENE RESPONSE SENSOR PROTEIN"/>
    <property type="match status" value="1"/>
</dbReference>
<dbReference type="SMART" id="SM00387">
    <property type="entry name" value="HATPase_c"/>
    <property type="match status" value="2"/>
</dbReference>
<dbReference type="RefSeq" id="WP_311693781.1">
    <property type="nucleotide sequence ID" value="NZ_JAVRHL010000004.1"/>
</dbReference>
<keyword evidence="5" id="KW-0547">Nucleotide-binding</keyword>
<keyword evidence="3" id="KW-0597">Phosphoprotein</keyword>
<protein>
    <recommendedName>
        <fullName evidence="2">histidine kinase</fullName>
        <ecNumber evidence="2">2.7.13.3</ecNumber>
    </recommendedName>
</protein>
<proteinExistence type="predicted"/>
<dbReference type="PANTHER" id="PTHR41523">
    <property type="entry name" value="TWO-COMPONENT SYSTEM SENSOR PROTEIN"/>
    <property type="match status" value="1"/>
</dbReference>
<evidence type="ECO:0000256" key="1">
    <source>
        <dbReference type="ARBA" id="ARBA00000085"/>
    </source>
</evidence>
<dbReference type="EMBL" id="JAVRHL010000004">
    <property type="protein sequence ID" value="MDT0684363.1"/>
    <property type="molecule type" value="Genomic_DNA"/>
</dbReference>
<evidence type="ECO:0000256" key="3">
    <source>
        <dbReference type="ARBA" id="ARBA00022553"/>
    </source>
</evidence>
<keyword evidence="6" id="KW-0418">Kinase</keyword>
<dbReference type="InterPro" id="IPR011495">
    <property type="entry name" value="Sig_transdc_His_kin_sub2_dim/P"/>
</dbReference>
<sequence length="378" mass="40738">MSGARLAAVRLEKADDIVRLREVTMALTDVLQFGTFEKTRTVTAVLELGRNVIEHGERGRATFTLAQAAGRQALGVTVQDQGHGIPDHKLKGTGEIASETGLGLGLRGVQRIAERFEVQTNAEGTRIDAVFLAPVLMRKPEALIAAAGEAMRTLDAADPAAALTQQNRELMDSIADRDLLMRELHHRTGNNLTLIVALIRMSKGQSEAPETRQILGELETRVASLAKAHELMQKAANAGTIPAETLLREVARNAERAFNTEGLRVTIDVTCDWTQLEGRLATDIGLIVGELITNAYKHAFKGRSEGRITVTLSRDASGGLDLAIKDDGTGLADGATRPERSDSLGWKLIRTLAFQHDGTLTVGGEDGFTVRILFAGKP</sequence>
<feature type="domain" description="Signal transduction histidine kinase HWE region" evidence="9">
    <location>
        <begin position="183"/>
        <end position="271"/>
    </location>
</feature>
<dbReference type="SMART" id="SM00911">
    <property type="entry name" value="HWE_HK"/>
    <property type="match status" value="1"/>
</dbReference>
<dbReference type="InterPro" id="IPR003594">
    <property type="entry name" value="HATPase_dom"/>
</dbReference>
<dbReference type="SUPFAM" id="SSF55874">
    <property type="entry name" value="ATPase domain of HSP90 chaperone/DNA topoisomerase II/histidine kinase"/>
    <property type="match status" value="2"/>
</dbReference>
<keyword evidence="7 10" id="KW-0067">ATP-binding</keyword>
<evidence type="ECO:0000259" key="8">
    <source>
        <dbReference type="SMART" id="SM00387"/>
    </source>
</evidence>
<evidence type="ECO:0000256" key="5">
    <source>
        <dbReference type="ARBA" id="ARBA00022741"/>
    </source>
</evidence>
<dbReference type="GO" id="GO:0005524">
    <property type="term" value="F:ATP binding"/>
    <property type="evidence" value="ECO:0007669"/>
    <property type="project" value="UniProtKB-KW"/>
</dbReference>
<name>A0ABU3DKY2_9RHOB</name>
<feature type="domain" description="Histidine kinase/HSP90-like ATPase" evidence="8">
    <location>
        <begin position="36"/>
        <end position="135"/>
    </location>
</feature>
<comment type="caution">
    <text evidence="10">The sequence shown here is derived from an EMBL/GenBank/DDBJ whole genome shotgun (WGS) entry which is preliminary data.</text>
</comment>
<dbReference type="InterPro" id="IPR011102">
    <property type="entry name" value="Sig_transdc_His_kinase_HWE"/>
</dbReference>
<keyword evidence="4" id="KW-0808">Transferase</keyword>
<dbReference type="Proteomes" id="UP001265259">
    <property type="component" value="Unassembled WGS sequence"/>
</dbReference>
<evidence type="ECO:0000256" key="6">
    <source>
        <dbReference type="ARBA" id="ARBA00022777"/>
    </source>
</evidence>
<evidence type="ECO:0000256" key="7">
    <source>
        <dbReference type="ARBA" id="ARBA00022840"/>
    </source>
</evidence>
<accession>A0ABU3DKY2</accession>
<evidence type="ECO:0000256" key="2">
    <source>
        <dbReference type="ARBA" id="ARBA00012438"/>
    </source>
</evidence>
<evidence type="ECO:0000256" key="4">
    <source>
        <dbReference type="ARBA" id="ARBA00022679"/>
    </source>
</evidence>
<comment type="catalytic activity">
    <reaction evidence="1">
        <text>ATP + protein L-histidine = ADP + protein N-phospho-L-histidine.</text>
        <dbReference type="EC" id="2.7.13.3"/>
    </reaction>
</comment>